<evidence type="ECO:0000259" key="5">
    <source>
        <dbReference type="PROSITE" id="PS51886"/>
    </source>
</evidence>
<dbReference type="GO" id="GO:0005739">
    <property type="term" value="C:mitochondrion"/>
    <property type="evidence" value="ECO:0007669"/>
    <property type="project" value="UniProtKB-SubCell"/>
</dbReference>
<feature type="domain" description="TLDc" evidence="5">
    <location>
        <begin position="202"/>
        <end position="368"/>
    </location>
</feature>
<dbReference type="Proteomes" id="UP001558652">
    <property type="component" value="Unassembled WGS sequence"/>
</dbReference>
<name>A0ABD0YB38_9HEMI</name>
<protein>
    <recommendedName>
        <fullName evidence="4">Oxidation resistance protein 1</fullName>
    </recommendedName>
</protein>
<comment type="similarity">
    <text evidence="2">Belongs to the OXR1 family.</text>
</comment>
<proteinExistence type="inferred from homology"/>
<dbReference type="PROSITE" id="PS51886">
    <property type="entry name" value="TLDC"/>
    <property type="match status" value="1"/>
</dbReference>
<organism evidence="6 7">
    <name type="scientific">Ranatra chinensis</name>
    <dbReference type="NCBI Taxonomy" id="642074"/>
    <lineage>
        <taxon>Eukaryota</taxon>
        <taxon>Metazoa</taxon>
        <taxon>Ecdysozoa</taxon>
        <taxon>Arthropoda</taxon>
        <taxon>Hexapoda</taxon>
        <taxon>Insecta</taxon>
        <taxon>Pterygota</taxon>
        <taxon>Neoptera</taxon>
        <taxon>Paraneoptera</taxon>
        <taxon>Hemiptera</taxon>
        <taxon>Heteroptera</taxon>
        <taxon>Panheteroptera</taxon>
        <taxon>Nepomorpha</taxon>
        <taxon>Nepidae</taxon>
        <taxon>Ranatrinae</taxon>
        <taxon>Ranatra</taxon>
    </lineage>
</organism>
<evidence type="ECO:0000256" key="1">
    <source>
        <dbReference type="ARBA" id="ARBA00004173"/>
    </source>
</evidence>
<dbReference type="PANTHER" id="PTHR23354">
    <property type="entry name" value="NUCLEOLAR PROTEIN 7/ESTROGEN RECEPTOR COACTIVATOR-RELATED"/>
    <property type="match status" value="1"/>
</dbReference>
<dbReference type="PANTHER" id="PTHR23354:SF62">
    <property type="entry name" value="MUSTARD, ISOFORM V"/>
    <property type="match status" value="1"/>
</dbReference>
<accession>A0ABD0YB38</accession>
<dbReference type="InterPro" id="IPR006571">
    <property type="entry name" value="TLDc_dom"/>
</dbReference>
<keyword evidence="7" id="KW-1185">Reference proteome</keyword>
<reference evidence="6 7" key="1">
    <citation type="submission" date="2024-07" db="EMBL/GenBank/DDBJ databases">
        <title>Chromosome-level genome assembly of the water stick insect Ranatra chinensis (Heteroptera: Nepidae).</title>
        <authorList>
            <person name="Liu X."/>
        </authorList>
    </citation>
    <scope>NUCLEOTIDE SEQUENCE [LARGE SCALE GENOMIC DNA]</scope>
    <source>
        <strain evidence="6">Cailab_2021Rc</strain>
        <tissue evidence="6">Muscle</tissue>
    </source>
</reference>
<dbReference type="Pfam" id="PF07534">
    <property type="entry name" value="TLD"/>
    <property type="match status" value="1"/>
</dbReference>
<gene>
    <name evidence="6" type="ORF">AAG570_007468</name>
</gene>
<evidence type="ECO:0000313" key="6">
    <source>
        <dbReference type="EMBL" id="KAL1115438.1"/>
    </source>
</evidence>
<dbReference type="EMBL" id="JBFDAA010000020">
    <property type="protein sequence ID" value="KAL1115438.1"/>
    <property type="molecule type" value="Genomic_DNA"/>
</dbReference>
<evidence type="ECO:0000256" key="2">
    <source>
        <dbReference type="ARBA" id="ARBA00009540"/>
    </source>
</evidence>
<keyword evidence="3" id="KW-0496">Mitochondrion</keyword>
<sequence>MASKRRNIVKILWQADKWLHGLFQQLWVGMLTPRLCHMLIGQAFLGARGRPPRMSAKRMARTYAAMARGGRGRRAESLLRMSTPLHKERGTIATITLYLKELWSSYLKLLVHLKNEPICRWADAGVTNFAEDVTGFVKYLVDDLEHYEDEVIQVGAVEAWLARTTIHDHLMDTVIEAIYNVRMPSMSEGLFPQPLMTSGCTTFLGLTHVGFLNWALNSGADSTWVLLYSSSCRQDWDDFLEAIVGRGATLLLVRDADGLVFGFYASQSWHPAPSFYGDKNCFLFTLRPEMNKFEATGYNSNYQYINADDANLPKGLGAGGRIGHWGMFLDWKLCLGRVSRTCSTFRGYSPLTVCQTFRITGLEVWSTGGTTQEEDGVRAEVLVAPVHAKETLRSLVGVVENPQVVP</sequence>
<comment type="subcellular location">
    <subcellularLocation>
        <location evidence="1">Mitochondrion</location>
    </subcellularLocation>
</comment>
<evidence type="ECO:0000256" key="3">
    <source>
        <dbReference type="ARBA" id="ARBA00023128"/>
    </source>
</evidence>
<evidence type="ECO:0000256" key="4">
    <source>
        <dbReference type="ARBA" id="ARBA00040604"/>
    </source>
</evidence>
<comment type="caution">
    <text evidence="6">The sequence shown here is derived from an EMBL/GenBank/DDBJ whole genome shotgun (WGS) entry which is preliminary data.</text>
</comment>
<dbReference type="AlphaFoldDB" id="A0ABD0YB38"/>
<dbReference type="SMART" id="SM00584">
    <property type="entry name" value="TLDc"/>
    <property type="match status" value="1"/>
</dbReference>
<evidence type="ECO:0000313" key="7">
    <source>
        <dbReference type="Proteomes" id="UP001558652"/>
    </source>
</evidence>